<comment type="catalytic activity">
    <reaction evidence="1 7">
        <text>(8S)-3',8-cyclo-7,8-dihydroguanosine 5'-triphosphate = cyclic pyranopterin phosphate + diphosphate</text>
        <dbReference type="Rhea" id="RHEA:49580"/>
        <dbReference type="ChEBI" id="CHEBI:33019"/>
        <dbReference type="ChEBI" id="CHEBI:59648"/>
        <dbReference type="ChEBI" id="CHEBI:131766"/>
        <dbReference type="EC" id="4.6.1.17"/>
    </reaction>
</comment>
<dbReference type="InterPro" id="IPR050105">
    <property type="entry name" value="MoCo_biosynth_MoaA/MoaC"/>
</dbReference>
<dbReference type="PANTHER" id="PTHR22960:SF29">
    <property type="entry name" value="CYCLIC PYRANOPTERIN MONOPHOSPHATE SYNTHASE"/>
    <property type="match status" value="1"/>
</dbReference>
<evidence type="ECO:0000256" key="5">
    <source>
        <dbReference type="ARBA" id="ARBA00023239"/>
    </source>
</evidence>
<feature type="active site" evidence="7">
    <location>
        <position position="138"/>
    </location>
</feature>
<name>A0A7Z2NXL5_9SPHN</name>
<dbReference type="NCBIfam" id="NF006870">
    <property type="entry name" value="PRK09364.1"/>
    <property type="match status" value="1"/>
</dbReference>
<feature type="domain" description="Molybdopterin cofactor biosynthesis C (MoaC)" evidence="8">
    <location>
        <begin position="27"/>
        <end position="160"/>
    </location>
</feature>
<dbReference type="HAMAP" id="MF_01224_B">
    <property type="entry name" value="MoaC_B"/>
    <property type="match status" value="1"/>
</dbReference>
<evidence type="ECO:0000313" key="10">
    <source>
        <dbReference type="Proteomes" id="UP000464468"/>
    </source>
</evidence>
<organism evidence="9 10">
    <name type="scientific">Sphingomonas changnyeongensis</name>
    <dbReference type="NCBI Taxonomy" id="2698679"/>
    <lineage>
        <taxon>Bacteria</taxon>
        <taxon>Pseudomonadati</taxon>
        <taxon>Pseudomonadota</taxon>
        <taxon>Alphaproteobacteria</taxon>
        <taxon>Sphingomonadales</taxon>
        <taxon>Sphingomonadaceae</taxon>
        <taxon>Sphingomonas</taxon>
    </lineage>
</organism>
<dbReference type="InterPro" id="IPR023045">
    <property type="entry name" value="MoaC"/>
</dbReference>
<dbReference type="InterPro" id="IPR002820">
    <property type="entry name" value="Mopterin_CF_biosynth-C_dom"/>
</dbReference>
<comment type="subunit">
    <text evidence="7">Homohexamer; trimer of dimers.</text>
</comment>
<accession>A0A7Z2NXL5</accession>
<evidence type="ECO:0000313" key="9">
    <source>
        <dbReference type="EMBL" id="QHL91299.1"/>
    </source>
</evidence>
<feature type="binding site" evidence="7">
    <location>
        <begin position="87"/>
        <end position="89"/>
    </location>
    <ligand>
        <name>substrate</name>
    </ligand>
</feature>
<comment type="function">
    <text evidence="6 7">Catalyzes the conversion of (8S)-3',8-cyclo-7,8-dihydroguanosine 5'-triphosphate to cyclic pyranopterin monophosphate (cPMP).</text>
</comment>
<dbReference type="UniPathway" id="UPA00344"/>
<proteinExistence type="inferred from homology"/>
<dbReference type="AlphaFoldDB" id="A0A7Z2NXL5"/>
<feature type="binding site" evidence="7">
    <location>
        <begin position="123"/>
        <end position="124"/>
    </location>
    <ligand>
        <name>substrate</name>
    </ligand>
</feature>
<dbReference type="InterPro" id="IPR036522">
    <property type="entry name" value="MoaC_sf"/>
</dbReference>
<dbReference type="Gene3D" id="3.30.70.640">
    <property type="entry name" value="Molybdopterin cofactor biosynthesis C (MoaC) domain"/>
    <property type="match status" value="1"/>
</dbReference>
<dbReference type="EMBL" id="CP047895">
    <property type="protein sequence ID" value="QHL91299.1"/>
    <property type="molecule type" value="Genomic_DNA"/>
</dbReference>
<dbReference type="CDD" id="cd01420">
    <property type="entry name" value="MoaC_PE"/>
    <property type="match status" value="1"/>
</dbReference>
<gene>
    <name evidence="7 9" type="primary">moaC</name>
    <name evidence="9" type="ORF">GVO57_11345</name>
</gene>
<dbReference type="PANTHER" id="PTHR22960">
    <property type="entry name" value="MOLYBDOPTERIN COFACTOR SYNTHESIS PROTEIN A"/>
    <property type="match status" value="1"/>
</dbReference>
<comment type="pathway">
    <text evidence="2 7">Cofactor biosynthesis; molybdopterin biosynthesis.</text>
</comment>
<dbReference type="SUPFAM" id="SSF55040">
    <property type="entry name" value="Molybdenum cofactor biosynthesis protein C, MoaC"/>
    <property type="match status" value="1"/>
</dbReference>
<comment type="similarity">
    <text evidence="7">Belongs to the MoaC family.</text>
</comment>
<evidence type="ECO:0000256" key="4">
    <source>
        <dbReference type="ARBA" id="ARBA00023150"/>
    </source>
</evidence>
<evidence type="ECO:0000259" key="8">
    <source>
        <dbReference type="Pfam" id="PF01967"/>
    </source>
</evidence>
<dbReference type="NCBIfam" id="TIGR00581">
    <property type="entry name" value="moaC"/>
    <property type="match status" value="1"/>
</dbReference>
<sequence length="167" mass="16644">MAGERDAEGGGDREGLTHLDAAGHARMVDVSAKPATLRTAIAAGRILMSAEAAAAIAAGTVVKGDVLAAARIAGIMAAKRTADLIPLCHPVALSGVTIDLDAAPDGVTATATARTTGPTGVEMEALTAVSVALLTVYDMAKALDRGMRIDGIGLVAKSGGRSGDWQA</sequence>
<dbReference type="Pfam" id="PF01967">
    <property type="entry name" value="MoaC"/>
    <property type="match status" value="1"/>
</dbReference>
<protein>
    <recommendedName>
        <fullName evidence="3 7">Cyclic pyranopterin monophosphate synthase</fullName>
        <ecNumber evidence="3 7">4.6.1.17</ecNumber>
    </recommendedName>
    <alternativeName>
        <fullName evidence="7">Molybdenum cofactor biosynthesis protein C</fullName>
    </alternativeName>
</protein>
<keyword evidence="10" id="KW-1185">Reference proteome</keyword>
<dbReference type="KEGG" id="schy:GVO57_11345"/>
<dbReference type="GO" id="GO:0061799">
    <property type="term" value="F:cyclic pyranopterin monophosphate synthase activity"/>
    <property type="evidence" value="ECO:0007669"/>
    <property type="project" value="UniProtKB-UniRule"/>
</dbReference>
<evidence type="ECO:0000256" key="7">
    <source>
        <dbReference type="HAMAP-Rule" id="MF_01224"/>
    </source>
</evidence>
<dbReference type="EC" id="4.6.1.17" evidence="3 7"/>
<keyword evidence="4 7" id="KW-0501">Molybdenum cofactor biosynthesis</keyword>
<evidence type="ECO:0000256" key="3">
    <source>
        <dbReference type="ARBA" id="ARBA00012575"/>
    </source>
</evidence>
<dbReference type="Proteomes" id="UP000464468">
    <property type="component" value="Chromosome"/>
</dbReference>
<keyword evidence="5 7" id="KW-0456">Lyase</keyword>
<evidence type="ECO:0000256" key="2">
    <source>
        <dbReference type="ARBA" id="ARBA00005046"/>
    </source>
</evidence>
<dbReference type="GO" id="GO:0006777">
    <property type="term" value="P:Mo-molybdopterin cofactor biosynthetic process"/>
    <property type="evidence" value="ECO:0007669"/>
    <property type="project" value="UniProtKB-UniRule"/>
</dbReference>
<evidence type="ECO:0000256" key="6">
    <source>
        <dbReference type="ARBA" id="ARBA00055087"/>
    </source>
</evidence>
<evidence type="ECO:0000256" key="1">
    <source>
        <dbReference type="ARBA" id="ARBA00001637"/>
    </source>
</evidence>
<reference evidence="9 10" key="1">
    <citation type="submission" date="2020-01" db="EMBL/GenBank/DDBJ databases">
        <title>Sphingomonas sp. C33 whole genome sequece.</title>
        <authorList>
            <person name="Park C."/>
        </authorList>
    </citation>
    <scope>NUCLEOTIDE SEQUENCE [LARGE SCALE GENOMIC DNA]</scope>
    <source>
        <strain evidence="9 10">C33</strain>
    </source>
</reference>
<dbReference type="InterPro" id="IPR047594">
    <property type="entry name" value="MoaC_bact/euk"/>
</dbReference>
<dbReference type="RefSeq" id="WP_160593229.1">
    <property type="nucleotide sequence ID" value="NZ_CP047895.1"/>
</dbReference>